<feature type="compositionally biased region" description="Polar residues" evidence="1">
    <location>
        <begin position="94"/>
        <end position="117"/>
    </location>
</feature>
<gene>
    <name evidence="2" type="ORF">LR48_Vigan479s000300</name>
</gene>
<feature type="region of interest" description="Disordered" evidence="1">
    <location>
        <begin position="1"/>
        <end position="27"/>
    </location>
</feature>
<feature type="compositionally biased region" description="Basic and acidic residues" evidence="1">
    <location>
        <begin position="79"/>
        <end position="89"/>
    </location>
</feature>
<feature type="region of interest" description="Disordered" evidence="1">
    <location>
        <begin position="76"/>
        <end position="130"/>
    </location>
</feature>
<feature type="compositionally biased region" description="Basic and acidic residues" evidence="1">
    <location>
        <begin position="121"/>
        <end position="130"/>
    </location>
</feature>
<proteinExistence type="predicted"/>
<reference evidence="3" key="1">
    <citation type="journal article" date="2015" name="Proc. Natl. Acad. Sci. U.S.A.">
        <title>Genome sequencing of adzuki bean (Vigna angularis) provides insight into high starch and low fat accumulation and domestication.</title>
        <authorList>
            <person name="Yang K."/>
            <person name="Tian Z."/>
            <person name="Chen C."/>
            <person name="Luo L."/>
            <person name="Zhao B."/>
            <person name="Wang Z."/>
            <person name="Yu L."/>
            <person name="Li Y."/>
            <person name="Sun Y."/>
            <person name="Li W."/>
            <person name="Chen Y."/>
            <person name="Li Y."/>
            <person name="Zhang Y."/>
            <person name="Ai D."/>
            <person name="Zhao J."/>
            <person name="Shang C."/>
            <person name="Ma Y."/>
            <person name="Wu B."/>
            <person name="Wang M."/>
            <person name="Gao L."/>
            <person name="Sun D."/>
            <person name="Zhang P."/>
            <person name="Guo F."/>
            <person name="Wang W."/>
            <person name="Li Y."/>
            <person name="Wang J."/>
            <person name="Varshney R.K."/>
            <person name="Wang J."/>
            <person name="Ling H.Q."/>
            <person name="Wan P."/>
        </authorList>
    </citation>
    <scope>NUCLEOTIDE SEQUENCE</scope>
    <source>
        <strain evidence="3">cv. Jingnong 6</strain>
    </source>
</reference>
<organism evidence="2 3">
    <name type="scientific">Phaseolus angularis</name>
    <name type="common">Azuki bean</name>
    <name type="synonym">Vigna angularis</name>
    <dbReference type="NCBI Taxonomy" id="3914"/>
    <lineage>
        <taxon>Eukaryota</taxon>
        <taxon>Viridiplantae</taxon>
        <taxon>Streptophyta</taxon>
        <taxon>Embryophyta</taxon>
        <taxon>Tracheophyta</taxon>
        <taxon>Spermatophyta</taxon>
        <taxon>Magnoliopsida</taxon>
        <taxon>eudicotyledons</taxon>
        <taxon>Gunneridae</taxon>
        <taxon>Pentapetalae</taxon>
        <taxon>rosids</taxon>
        <taxon>fabids</taxon>
        <taxon>Fabales</taxon>
        <taxon>Fabaceae</taxon>
        <taxon>Papilionoideae</taxon>
        <taxon>50 kb inversion clade</taxon>
        <taxon>NPAAA clade</taxon>
        <taxon>indigoferoid/millettioid clade</taxon>
        <taxon>Phaseoleae</taxon>
        <taxon>Vigna</taxon>
    </lineage>
</organism>
<evidence type="ECO:0000313" key="2">
    <source>
        <dbReference type="EMBL" id="KOM28014.1"/>
    </source>
</evidence>
<dbReference type="AlphaFoldDB" id="A0A0L9TCY7"/>
<dbReference type="Proteomes" id="UP000053144">
    <property type="component" value="Unassembled WGS sequence"/>
</dbReference>
<sequence length="130" mass="14149">MHYKKEGHYRRPEALGNSPKPSIKGNYTVKEPSVNLLSLITKGQKPSVKAFGNYLTWVVIEGKKPSNNIPATMAAYGMSREEDGSKDGEEGSTVLEQTTQSSRVQSNLHGPASSTASRPALSKEMHMMIG</sequence>
<dbReference type="Gramene" id="KOM28014">
    <property type="protein sequence ID" value="KOM28014"/>
    <property type="gene ID" value="LR48_Vigan479s000300"/>
</dbReference>
<evidence type="ECO:0000256" key="1">
    <source>
        <dbReference type="SAM" id="MobiDB-lite"/>
    </source>
</evidence>
<protein>
    <submittedName>
        <fullName evidence="2">Uncharacterized protein</fullName>
    </submittedName>
</protein>
<evidence type="ECO:0000313" key="3">
    <source>
        <dbReference type="Proteomes" id="UP000053144"/>
    </source>
</evidence>
<name>A0A0L9TCY7_PHAAN</name>
<dbReference type="EMBL" id="KQ258406">
    <property type="protein sequence ID" value="KOM28014.1"/>
    <property type="molecule type" value="Genomic_DNA"/>
</dbReference>
<accession>A0A0L9TCY7</accession>
<feature type="compositionally biased region" description="Basic and acidic residues" evidence="1">
    <location>
        <begin position="1"/>
        <end position="13"/>
    </location>
</feature>